<dbReference type="CDD" id="cd22597">
    <property type="entry name" value="Kunitz_bikunin_2-like"/>
    <property type="match status" value="1"/>
</dbReference>
<keyword evidence="4" id="KW-1015">Disulfide bond</keyword>
<evidence type="ECO:0000256" key="4">
    <source>
        <dbReference type="ARBA" id="ARBA00023157"/>
    </source>
</evidence>
<dbReference type="PRINTS" id="PR00759">
    <property type="entry name" value="BASICPTASE"/>
</dbReference>
<feature type="domain" description="BPTI/Kunitz inhibitor" evidence="6">
    <location>
        <begin position="69"/>
        <end position="121"/>
    </location>
</feature>
<dbReference type="PROSITE" id="PS50279">
    <property type="entry name" value="BPTI_KUNITZ_2"/>
    <property type="match status" value="2"/>
</dbReference>
<keyword evidence="5" id="KW-0325">Glycoprotein</keyword>
<gene>
    <name evidence="7" type="ORF">DV515_00008968</name>
</gene>
<dbReference type="InterPro" id="IPR002223">
    <property type="entry name" value="Kunitz_BPTI"/>
</dbReference>
<dbReference type="SMART" id="SM00131">
    <property type="entry name" value="KU"/>
    <property type="match status" value="2"/>
</dbReference>
<evidence type="ECO:0000313" key="8">
    <source>
        <dbReference type="Proteomes" id="UP000276834"/>
    </source>
</evidence>
<evidence type="ECO:0000256" key="2">
    <source>
        <dbReference type="ARBA" id="ARBA00022737"/>
    </source>
</evidence>
<feature type="domain" description="BPTI/Kunitz inhibitor" evidence="6">
    <location>
        <begin position="1"/>
        <end position="39"/>
    </location>
</feature>
<sequence>MLSRFFYNSSSMACETFHYGGCLGNGNNFYSEKECLQACRTEGENPGWAGALEVPLLRHHKGSEHCLKCHVSVIHVGGPCQAVMTRWAFDAAQGKCITFSYGGCKGNGNQFYSEKECKEYCGAPQLAAQGSSLQQLLSCTGSAWGGDRVVLVLDWSVLTLDGSRMGPSWA</sequence>
<name>A0A3L8SE91_CHLGU</name>
<keyword evidence="8" id="KW-1185">Reference proteome</keyword>
<dbReference type="PANTHER" id="PTHR46676:SF1">
    <property type="entry name" value="PROTEIN AMBP"/>
    <property type="match status" value="1"/>
</dbReference>
<dbReference type="AlphaFoldDB" id="A0A3L8SE91"/>
<dbReference type="InterPro" id="IPR020901">
    <property type="entry name" value="Prtase_inh_Kunz-CS"/>
</dbReference>
<dbReference type="OrthoDB" id="9949223at2759"/>
<dbReference type="PROSITE" id="PS00280">
    <property type="entry name" value="BPTI_KUNITZ_1"/>
    <property type="match status" value="1"/>
</dbReference>
<keyword evidence="3" id="KW-0722">Serine protease inhibitor</keyword>
<dbReference type="Gene3D" id="4.10.410.10">
    <property type="entry name" value="Pancreatic trypsin inhibitor Kunitz domain"/>
    <property type="match status" value="2"/>
</dbReference>
<evidence type="ECO:0000256" key="1">
    <source>
        <dbReference type="ARBA" id="ARBA00022690"/>
    </source>
</evidence>
<dbReference type="InterPro" id="IPR029856">
    <property type="entry name" value="AMBP"/>
</dbReference>
<dbReference type="SUPFAM" id="SSF57362">
    <property type="entry name" value="BPTI-like"/>
    <property type="match status" value="2"/>
</dbReference>
<proteinExistence type="predicted"/>
<dbReference type="FunFam" id="4.10.410.10:FF:000005">
    <property type="entry name" value="Pancreatic trypsin inhibitor"/>
    <property type="match status" value="1"/>
</dbReference>
<dbReference type="PANTHER" id="PTHR46676">
    <property type="entry name" value="PROTEIN AMBP"/>
    <property type="match status" value="1"/>
</dbReference>
<evidence type="ECO:0000256" key="5">
    <source>
        <dbReference type="ARBA" id="ARBA00023180"/>
    </source>
</evidence>
<accession>A0A3L8SE91</accession>
<evidence type="ECO:0000313" key="7">
    <source>
        <dbReference type="EMBL" id="RLW00419.1"/>
    </source>
</evidence>
<dbReference type="GO" id="GO:0004867">
    <property type="term" value="F:serine-type endopeptidase inhibitor activity"/>
    <property type="evidence" value="ECO:0007669"/>
    <property type="project" value="UniProtKB-KW"/>
</dbReference>
<reference evidence="7 8" key="1">
    <citation type="journal article" date="2018" name="Proc. R. Soc. B">
        <title>A non-coding region near Follistatin controls head colour polymorphism in the Gouldian finch.</title>
        <authorList>
            <person name="Toomey M.B."/>
            <person name="Marques C.I."/>
            <person name="Andrade P."/>
            <person name="Araujo P.M."/>
            <person name="Sabatino S."/>
            <person name="Gazda M.A."/>
            <person name="Afonso S."/>
            <person name="Lopes R.J."/>
            <person name="Corbo J.C."/>
            <person name="Carneiro M."/>
        </authorList>
    </citation>
    <scope>NUCLEOTIDE SEQUENCE [LARGE SCALE GENOMIC DNA]</scope>
    <source>
        <strain evidence="7">Red01</strain>
        <tissue evidence="7">Muscle</tissue>
    </source>
</reference>
<comment type="caution">
    <text evidence="7">The sequence shown here is derived from an EMBL/GenBank/DDBJ whole genome shotgun (WGS) entry which is preliminary data.</text>
</comment>
<evidence type="ECO:0000259" key="6">
    <source>
        <dbReference type="PROSITE" id="PS50279"/>
    </source>
</evidence>
<keyword evidence="2" id="KW-0677">Repeat</keyword>
<keyword evidence="1" id="KW-0646">Protease inhibitor</keyword>
<dbReference type="EMBL" id="QUSF01000027">
    <property type="protein sequence ID" value="RLW00419.1"/>
    <property type="molecule type" value="Genomic_DNA"/>
</dbReference>
<dbReference type="InterPro" id="IPR036880">
    <property type="entry name" value="Kunitz_BPTI_sf"/>
</dbReference>
<dbReference type="Proteomes" id="UP000276834">
    <property type="component" value="Unassembled WGS sequence"/>
</dbReference>
<organism evidence="7 8">
    <name type="scientific">Chloebia gouldiae</name>
    <name type="common">Gouldian finch</name>
    <name type="synonym">Erythrura gouldiae</name>
    <dbReference type="NCBI Taxonomy" id="44316"/>
    <lineage>
        <taxon>Eukaryota</taxon>
        <taxon>Metazoa</taxon>
        <taxon>Chordata</taxon>
        <taxon>Craniata</taxon>
        <taxon>Vertebrata</taxon>
        <taxon>Euteleostomi</taxon>
        <taxon>Archelosauria</taxon>
        <taxon>Archosauria</taxon>
        <taxon>Dinosauria</taxon>
        <taxon>Saurischia</taxon>
        <taxon>Theropoda</taxon>
        <taxon>Coelurosauria</taxon>
        <taxon>Aves</taxon>
        <taxon>Neognathae</taxon>
        <taxon>Neoaves</taxon>
        <taxon>Telluraves</taxon>
        <taxon>Australaves</taxon>
        <taxon>Passeriformes</taxon>
        <taxon>Passeroidea</taxon>
        <taxon>Passeridae</taxon>
        <taxon>Chloebia</taxon>
    </lineage>
</organism>
<protein>
    <recommendedName>
        <fullName evidence="6">BPTI/Kunitz inhibitor domain-containing protein</fullName>
    </recommendedName>
</protein>
<evidence type="ECO:0000256" key="3">
    <source>
        <dbReference type="ARBA" id="ARBA00022900"/>
    </source>
</evidence>
<dbReference type="Pfam" id="PF00014">
    <property type="entry name" value="Kunitz_BPTI"/>
    <property type="match status" value="2"/>
</dbReference>